<accession>A0A369AY61</accession>
<dbReference type="RefSeq" id="WP_114298383.1">
    <property type="nucleotide sequence ID" value="NZ_QPJT01000015.1"/>
</dbReference>
<dbReference type="InterPro" id="IPR036388">
    <property type="entry name" value="WH-like_DNA-bd_sf"/>
</dbReference>
<dbReference type="SUPFAM" id="SSF88659">
    <property type="entry name" value="Sigma3 and sigma4 domains of RNA polymerase sigma factors"/>
    <property type="match status" value="1"/>
</dbReference>
<proteinExistence type="inferred from homology"/>
<dbReference type="InterPro" id="IPR039425">
    <property type="entry name" value="RNA_pol_sigma-70-like"/>
</dbReference>
<gene>
    <name evidence="8" type="ORF">DFR58_11586</name>
</gene>
<reference evidence="8 9" key="1">
    <citation type="submission" date="2018-07" db="EMBL/GenBank/DDBJ databases">
        <title>Genomic Encyclopedia of Type Strains, Phase IV (KMG-IV): sequencing the most valuable type-strain genomes for metagenomic binning, comparative biology and taxonomic classification.</title>
        <authorList>
            <person name="Goeker M."/>
        </authorList>
    </citation>
    <scope>NUCLEOTIDE SEQUENCE [LARGE SCALE GENOMIC DNA]</scope>
    <source>
        <strain evidence="8 9">DSM 27016</strain>
    </source>
</reference>
<comment type="similarity">
    <text evidence="1">Belongs to the sigma-70 factor family. ECF subfamily.</text>
</comment>
<evidence type="ECO:0000256" key="2">
    <source>
        <dbReference type="ARBA" id="ARBA00023015"/>
    </source>
</evidence>
<dbReference type="GO" id="GO:0016987">
    <property type="term" value="F:sigma factor activity"/>
    <property type="evidence" value="ECO:0007669"/>
    <property type="project" value="UniProtKB-KW"/>
</dbReference>
<evidence type="ECO:0000256" key="3">
    <source>
        <dbReference type="ARBA" id="ARBA00023082"/>
    </source>
</evidence>
<dbReference type="GO" id="GO:0006352">
    <property type="term" value="P:DNA-templated transcription initiation"/>
    <property type="evidence" value="ECO:0007669"/>
    <property type="project" value="InterPro"/>
</dbReference>
<dbReference type="Gene3D" id="1.10.10.10">
    <property type="entry name" value="Winged helix-like DNA-binding domain superfamily/Winged helix DNA-binding domain"/>
    <property type="match status" value="1"/>
</dbReference>
<evidence type="ECO:0000256" key="4">
    <source>
        <dbReference type="ARBA" id="ARBA00023163"/>
    </source>
</evidence>
<keyword evidence="2" id="KW-0805">Transcription regulation</keyword>
<dbReference type="NCBIfam" id="TIGR02959">
    <property type="entry name" value="SigZ"/>
    <property type="match status" value="1"/>
</dbReference>
<organism evidence="8 9">
    <name type="scientific">Anaerobacterium chartisolvens</name>
    <dbReference type="NCBI Taxonomy" id="1297424"/>
    <lineage>
        <taxon>Bacteria</taxon>
        <taxon>Bacillati</taxon>
        <taxon>Bacillota</taxon>
        <taxon>Clostridia</taxon>
        <taxon>Eubacteriales</taxon>
        <taxon>Oscillospiraceae</taxon>
        <taxon>Anaerobacterium</taxon>
    </lineage>
</organism>
<dbReference type="Gene3D" id="1.10.1740.10">
    <property type="match status" value="1"/>
</dbReference>
<dbReference type="SUPFAM" id="SSF88946">
    <property type="entry name" value="Sigma2 domain of RNA polymerase sigma factors"/>
    <property type="match status" value="1"/>
</dbReference>
<dbReference type="CDD" id="cd06171">
    <property type="entry name" value="Sigma70_r4"/>
    <property type="match status" value="1"/>
</dbReference>
<dbReference type="OrthoDB" id="9784984at2"/>
<dbReference type="InterPro" id="IPR007627">
    <property type="entry name" value="RNA_pol_sigma70_r2"/>
</dbReference>
<keyword evidence="4" id="KW-0804">Transcription</keyword>
<dbReference type="GO" id="GO:0003677">
    <property type="term" value="F:DNA binding"/>
    <property type="evidence" value="ECO:0007669"/>
    <property type="project" value="InterPro"/>
</dbReference>
<comment type="caution">
    <text evidence="8">The sequence shown here is derived from an EMBL/GenBank/DDBJ whole genome shotgun (WGS) entry which is preliminary data.</text>
</comment>
<evidence type="ECO:0000256" key="5">
    <source>
        <dbReference type="NCBIfam" id="TIGR02959"/>
    </source>
</evidence>
<evidence type="ECO:0000256" key="1">
    <source>
        <dbReference type="ARBA" id="ARBA00010641"/>
    </source>
</evidence>
<dbReference type="InterPro" id="IPR013324">
    <property type="entry name" value="RNA_pol_sigma_r3/r4-like"/>
</dbReference>
<feature type="domain" description="RNA polymerase sigma-70 region 2" evidence="6">
    <location>
        <begin position="10"/>
        <end position="74"/>
    </location>
</feature>
<dbReference type="PANTHER" id="PTHR43133:SF62">
    <property type="entry name" value="RNA POLYMERASE SIGMA FACTOR SIGZ"/>
    <property type="match status" value="1"/>
</dbReference>
<dbReference type="EMBL" id="QPJT01000015">
    <property type="protein sequence ID" value="RCX14362.1"/>
    <property type="molecule type" value="Genomic_DNA"/>
</dbReference>
<feature type="domain" description="RNA polymerase sigma factor 70 region 4 type 2" evidence="7">
    <location>
        <begin position="102"/>
        <end position="154"/>
    </location>
</feature>
<evidence type="ECO:0000313" key="8">
    <source>
        <dbReference type="EMBL" id="RCX14362.1"/>
    </source>
</evidence>
<evidence type="ECO:0000313" key="9">
    <source>
        <dbReference type="Proteomes" id="UP000253034"/>
    </source>
</evidence>
<sequence>MITSIESIWEEFNKPLKSFIQRRIKNDQDVDDILQNVFYKIHSSINSLRDTEKTHAWVYRIARNTIVDFYRAQKYEEGIIELSEDILSETDDESTANDEIAQCVKAMIEYLPESYKQAILLTEFQHLTQKELGERMGLSVSGAKSRVQRARAKLKEMLLGCCQLEFDRLGNVIDYQHKCNDCKFC</sequence>
<dbReference type="InterPro" id="IPR014284">
    <property type="entry name" value="RNA_pol_sigma-70_dom"/>
</dbReference>
<keyword evidence="3" id="KW-0731">Sigma factor</keyword>
<dbReference type="InterPro" id="IPR013249">
    <property type="entry name" value="RNA_pol_sigma70_r4_t2"/>
</dbReference>
<dbReference type="InterPro" id="IPR014304">
    <property type="entry name" value="RNA_pol_sigma-Z"/>
</dbReference>
<dbReference type="NCBIfam" id="NF007215">
    <property type="entry name" value="PRK09637.1"/>
    <property type="match status" value="1"/>
</dbReference>
<dbReference type="Pfam" id="PF04542">
    <property type="entry name" value="Sigma70_r2"/>
    <property type="match status" value="1"/>
</dbReference>
<evidence type="ECO:0000259" key="6">
    <source>
        <dbReference type="Pfam" id="PF04542"/>
    </source>
</evidence>
<name>A0A369AY61_9FIRM</name>
<dbReference type="PANTHER" id="PTHR43133">
    <property type="entry name" value="RNA POLYMERASE ECF-TYPE SIGMA FACTO"/>
    <property type="match status" value="1"/>
</dbReference>
<dbReference type="InterPro" id="IPR013325">
    <property type="entry name" value="RNA_pol_sigma_r2"/>
</dbReference>
<dbReference type="Pfam" id="PF08281">
    <property type="entry name" value="Sigma70_r4_2"/>
    <property type="match status" value="1"/>
</dbReference>
<protein>
    <recommendedName>
        <fullName evidence="5">RNA polymerase sigma factor SigZ</fullName>
    </recommendedName>
</protein>
<keyword evidence="9" id="KW-1185">Reference proteome</keyword>
<evidence type="ECO:0000259" key="7">
    <source>
        <dbReference type="Pfam" id="PF08281"/>
    </source>
</evidence>
<dbReference type="NCBIfam" id="TIGR02937">
    <property type="entry name" value="sigma70-ECF"/>
    <property type="match status" value="1"/>
</dbReference>
<dbReference type="Proteomes" id="UP000253034">
    <property type="component" value="Unassembled WGS sequence"/>
</dbReference>
<dbReference type="AlphaFoldDB" id="A0A369AY61"/>